<reference evidence="4 6" key="2">
    <citation type="submission" date="2020-01" db="EMBL/GenBank/DDBJ databases">
        <title>Draft genome sequence of Aspergillus lentulus IFM 60648.</title>
        <authorList>
            <person name="Takahashi H."/>
            <person name="Yaguchi T."/>
        </authorList>
    </citation>
    <scope>NUCLEOTIDE SEQUENCE [LARGE SCALE GENOMIC DNA]</scope>
    <source>
        <strain evidence="4 6">IFM 60648</strain>
    </source>
</reference>
<evidence type="ECO:0000313" key="5">
    <source>
        <dbReference type="EMBL" id="KAF4203774.1"/>
    </source>
</evidence>
<evidence type="ECO:0000313" key="4">
    <source>
        <dbReference type="EMBL" id="GFF88776.1"/>
    </source>
</evidence>
<reference evidence="5" key="1">
    <citation type="journal article" date="2020" name="bioRxiv">
        <title>Genomic and phenotypic heterogeneity of clinical isolates of the human pathogens Aspergillus fumigatus, Aspergillus lentulus and Aspergillus fumigatiaffinis.</title>
        <authorList>
            <person name="dos Santos R.A.C."/>
            <person name="Steenwyk J.L."/>
            <person name="Rivero-Menendez O."/>
            <person name="Mead M.E."/>
            <person name="Silva L.P."/>
            <person name="Bastos R.W."/>
            <person name="Alastruey-Izquierdo A."/>
            <person name="Goldman G.H."/>
            <person name="Rokas A."/>
        </authorList>
    </citation>
    <scope>NUCLEOTIDE SEQUENCE</scope>
    <source>
        <strain evidence="5">CNM-CM8927</strain>
    </source>
</reference>
<evidence type="ECO:0000256" key="1">
    <source>
        <dbReference type="SAM" id="MobiDB-lite"/>
    </source>
</evidence>
<feature type="region of interest" description="Disordered" evidence="1">
    <location>
        <begin position="100"/>
        <end position="128"/>
    </location>
</feature>
<name>A0AAN5YNZ9_ASPLE</name>
<evidence type="ECO:0000313" key="7">
    <source>
        <dbReference type="Proteomes" id="UP000649114"/>
    </source>
</evidence>
<comment type="caution">
    <text evidence="5">The sequence shown here is derived from an EMBL/GenBank/DDBJ whole genome shotgun (WGS) entry which is preliminary data.</text>
</comment>
<dbReference type="EMBL" id="JAAAPU010000072">
    <property type="protein sequence ID" value="KAF4203774.1"/>
    <property type="molecule type" value="Genomic_DNA"/>
</dbReference>
<reference evidence="5" key="3">
    <citation type="submission" date="2020-04" db="EMBL/GenBank/DDBJ databases">
        <authorList>
            <person name="Santos R.A.C."/>
            <person name="Steenwyk J.L."/>
            <person name="Rivero-Menendez O."/>
            <person name="Mead M.E."/>
            <person name="Silva L.P."/>
            <person name="Bastos R.W."/>
            <person name="Alastruey-Izquierdo A."/>
            <person name="Goldman G.H."/>
            <person name="Rokas A."/>
        </authorList>
    </citation>
    <scope>NUCLEOTIDE SEQUENCE</scope>
    <source>
        <strain evidence="5">CNM-CM8927</strain>
    </source>
</reference>
<evidence type="ECO:0000259" key="3">
    <source>
        <dbReference type="Pfam" id="PF14040"/>
    </source>
</evidence>
<proteinExistence type="predicted"/>
<evidence type="ECO:0000256" key="2">
    <source>
        <dbReference type="SAM" id="SignalP"/>
    </source>
</evidence>
<evidence type="ECO:0000313" key="6">
    <source>
        <dbReference type="Proteomes" id="UP000465220"/>
    </source>
</evidence>
<sequence>MLFQSLVSQLFFLLLSCSPVFTVPVNVPGGGADLIARAGNNGKGTSKSNPKDATFDVTGWEDIAEEDCYVMLCLKNGERTWQRNPTPGLNKVHYQKSGAAAKPFQKGNVPKRHTGQINPQPGERTETNSAEEFPWESMSQGGSNADLLPATRHEQKLQGAAIRKGFQTSDIDLGEWFKITFTGNLGPICQALHRDPPDESICKKPEVSLFGKKINLNDWVWYMAKVGGSLAYYHAAGSSKDKIGKRMTLIEVPNYNNDGDRFMENRADGFTNGDNPPIVDLHQDFKLDGLVARAEHYTNGKPASLQVFDRDLENMELTEEDLEIIKP</sequence>
<keyword evidence="6" id="KW-1185">Reference proteome</keyword>
<accession>A0AAN5YNZ9</accession>
<dbReference type="Pfam" id="PF14040">
    <property type="entry name" value="DNase_NucA_NucB"/>
    <property type="match status" value="1"/>
</dbReference>
<dbReference type="Proteomes" id="UP000465220">
    <property type="component" value="Unassembled WGS sequence"/>
</dbReference>
<dbReference type="AlphaFoldDB" id="A0AAN5YNZ9"/>
<dbReference type="Proteomes" id="UP000649114">
    <property type="component" value="Unassembled WGS sequence"/>
</dbReference>
<protein>
    <recommendedName>
        <fullName evidence="3">Deoxyribonuclease NucA/NucB domain-containing protein</fullName>
    </recommendedName>
</protein>
<feature type="chain" id="PRO_5042946497" description="Deoxyribonuclease NucA/NucB domain-containing protein" evidence="2">
    <location>
        <begin position="23"/>
        <end position="327"/>
    </location>
</feature>
<dbReference type="EMBL" id="BLKI01000065">
    <property type="protein sequence ID" value="GFF88776.1"/>
    <property type="molecule type" value="Genomic_DNA"/>
</dbReference>
<feature type="domain" description="Deoxyribonuclease NucA/NucB" evidence="3">
    <location>
        <begin position="107"/>
        <end position="180"/>
    </location>
</feature>
<dbReference type="InterPro" id="IPR029476">
    <property type="entry name" value="DNase_NucA_NucB"/>
</dbReference>
<keyword evidence="2" id="KW-0732">Signal</keyword>
<organism evidence="5 7">
    <name type="scientific">Aspergillus lentulus</name>
    <dbReference type="NCBI Taxonomy" id="293939"/>
    <lineage>
        <taxon>Eukaryota</taxon>
        <taxon>Fungi</taxon>
        <taxon>Dikarya</taxon>
        <taxon>Ascomycota</taxon>
        <taxon>Pezizomycotina</taxon>
        <taxon>Eurotiomycetes</taxon>
        <taxon>Eurotiomycetidae</taxon>
        <taxon>Eurotiales</taxon>
        <taxon>Aspergillaceae</taxon>
        <taxon>Aspergillus</taxon>
        <taxon>Aspergillus subgen. Fumigati</taxon>
    </lineage>
</organism>
<gene>
    <name evidence="5" type="ORF">CNMCM8927_008355</name>
    <name evidence="4" type="ORF">IFM60648_08502</name>
</gene>
<feature type="signal peptide" evidence="2">
    <location>
        <begin position="1"/>
        <end position="22"/>
    </location>
</feature>